<proteinExistence type="predicted"/>
<sequence>MSRTFSRMLHQTFLVLSPFGSSLLFCLLQNESTLMSHGLSLPFQGGSAPLVYGFFGVCLIFWSRVYDIQPNKRMGWGIVIAMTLLFLACAANPSVLPNILPAFLIWIGAMSMTIILD</sequence>
<keyword evidence="3" id="KW-1185">Reference proteome</keyword>
<dbReference type="EMBL" id="MPKA01000062">
    <property type="protein sequence ID" value="OLU46665.1"/>
    <property type="molecule type" value="Genomic_DNA"/>
</dbReference>
<feature type="transmembrane region" description="Helical" evidence="1">
    <location>
        <begin position="99"/>
        <end position="116"/>
    </location>
</feature>
<dbReference type="AlphaFoldDB" id="A0A1U7NMZ8"/>
<gene>
    <name evidence="2" type="ORF">BO225_05735</name>
</gene>
<organism evidence="2 3">
    <name type="scientific">Dubosiella newyorkensis</name>
    <dbReference type="NCBI Taxonomy" id="1862672"/>
    <lineage>
        <taxon>Bacteria</taxon>
        <taxon>Bacillati</taxon>
        <taxon>Bacillota</taxon>
        <taxon>Erysipelotrichia</taxon>
        <taxon>Erysipelotrichales</taxon>
        <taxon>Erysipelotrichaceae</taxon>
        <taxon>Dubosiella</taxon>
    </lineage>
</organism>
<dbReference type="GeneID" id="78275445"/>
<protein>
    <submittedName>
        <fullName evidence="2">Uncharacterized protein</fullName>
    </submittedName>
</protein>
<keyword evidence="1" id="KW-1133">Transmembrane helix</keyword>
<keyword evidence="1" id="KW-0472">Membrane</keyword>
<feature type="transmembrane region" description="Helical" evidence="1">
    <location>
        <begin position="46"/>
        <end position="62"/>
    </location>
</feature>
<evidence type="ECO:0000313" key="2">
    <source>
        <dbReference type="EMBL" id="OLU46665.1"/>
    </source>
</evidence>
<name>A0A1U7NMZ8_9FIRM</name>
<dbReference type="STRING" id="1862672.BO225_05735"/>
<dbReference type="Proteomes" id="UP000186705">
    <property type="component" value="Unassembled WGS sequence"/>
</dbReference>
<dbReference type="RefSeq" id="WP_076341314.1">
    <property type="nucleotide sequence ID" value="NZ_CAJTMI010000029.1"/>
</dbReference>
<reference evidence="2 3" key="1">
    <citation type="submission" date="2016-11" db="EMBL/GenBank/DDBJ databases">
        <title>Description of two novel members of the family Erysipelotrichaceae: Ileibacterium lipovorans gen. nov., sp. nov. and Dubosiella newyorkensis, gen. nov., sp. nov.</title>
        <authorList>
            <person name="Cox L.M."/>
            <person name="Sohn J."/>
            <person name="Tyrrell K.L."/>
            <person name="Citron D.M."/>
            <person name="Lawson P.A."/>
            <person name="Patel N.B."/>
            <person name="Iizumi T."/>
            <person name="Perez-Perez G.I."/>
            <person name="Goldstein E.J."/>
            <person name="Blaser M.J."/>
        </authorList>
    </citation>
    <scope>NUCLEOTIDE SEQUENCE [LARGE SCALE GENOMIC DNA]</scope>
    <source>
        <strain evidence="2 3">NYU-BL-A4</strain>
    </source>
</reference>
<feature type="transmembrane region" description="Helical" evidence="1">
    <location>
        <begin position="74"/>
        <end position="93"/>
    </location>
</feature>
<evidence type="ECO:0000256" key="1">
    <source>
        <dbReference type="SAM" id="Phobius"/>
    </source>
</evidence>
<keyword evidence="1" id="KW-0812">Transmembrane</keyword>
<comment type="caution">
    <text evidence="2">The sequence shown here is derived from an EMBL/GenBank/DDBJ whole genome shotgun (WGS) entry which is preliminary data.</text>
</comment>
<evidence type="ECO:0000313" key="3">
    <source>
        <dbReference type="Proteomes" id="UP000186705"/>
    </source>
</evidence>
<dbReference type="OrthoDB" id="3034996at2"/>
<accession>A0A1U7NMZ8</accession>